<dbReference type="NCBIfam" id="NF006562">
    <property type="entry name" value="PRK09065.1"/>
    <property type="match status" value="1"/>
</dbReference>
<dbReference type="Pfam" id="PF00117">
    <property type="entry name" value="GATase"/>
    <property type="match status" value="1"/>
</dbReference>
<dbReference type="InterPro" id="IPR017926">
    <property type="entry name" value="GATASE"/>
</dbReference>
<dbReference type="InterPro" id="IPR044992">
    <property type="entry name" value="ChyE-like"/>
</dbReference>
<dbReference type="Gene3D" id="3.40.50.880">
    <property type="match status" value="1"/>
</dbReference>
<dbReference type="EMBL" id="FUXP01000016">
    <property type="protein sequence ID" value="SKA26134.1"/>
    <property type="molecule type" value="Genomic_DNA"/>
</dbReference>
<gene>
    <name evidence="2" type="ORF">SAMN02745674_02759</name>
</gene>
<evidence type="ECO:0000313" key="3">
    <source>
        <dbReference type="Proteomes" id="UP000190061"/>
    </source>
</evidence>
<dbReference type="Proteomes" id="UP000190061">
    <property type="component" value="Unassembled WGS sequence"/>
</dbReference>
<reference evidence="2 3" key="1">
    <citation type="submission" date="2017-02" db="EMBL/GenBank/DDBJ databases">
        <authorList>
            <person name="Peterson S.W."/>
        </authorList>
    </citation>
    <scope>NUCLEOTIDE SEQUENCE [LARGE SCALE GENOMIC DNA]</scope>
    <source>
        <strain evidence="2 3">DSM 21749</strain>
    </source>
</reference>
<keyword evidence="3" id="KW-1185">Reference proteome</keyword>
<evidence type="ECO:0000259" key="1">
    <source>
        <dbReference type="Pfam" id="PF00117"/>
    </source>
</evidence>
<dbReference type="GO" id="GO:0005829">
    <property type="term" value="C:cytosol"/>
    <property type="evidence" value="ECO:0007669"/>
    <property type="project" value="TreeGrafter"/>
</dbReference>
<evidence type="ECO:0000313" key="2">
    <source>
        <dbReference type="EMBL" id="SKA26134.1"/>
    </source>
</evidence>
<proteinExistence type="predicted"/>
<dbReference type="STRING" id="1122188.SAMN02745674_02759"/>
<organism evidence="2 3">
    <name type="scientific">Lysobacter spongiicola DSM 21749</name>
    <dbReference type="NCBI Taxonomy" id="1122188"/>
    <lineage>
        <taxon>Bacteria</taxon>
        <taxon>Pseudomonadati</taxon>
        <taxon>Pseudomonadota</taxon>
        <taxon>Gammaproteobacteria</taxon>
        <taxon>Lysobacterales</taxon>
        <taxon>Lysobacteraceae</taxon>
        <taxon>Novilysobacter</taxon>
    </lineage>
</organism>
<dbReference type="PANTHER" id="PTHR42695:SF5">
    <property type="entry name" value="GLUTAMINE AMIDOTRANSFERASE YLR126C-RELATED"/>
    <property type="match status" value="1"/>
</dbReference>
<dbReference type="AlphaFoldDB" id="A0A1T4SCY9"/>
<feature type="domain" description="Glutamine amidotransferase" evidence="1">
    <location>
        <begin position="53"/>
        <end position="171"/>
    </location>
</feature>
<sequence length="272" mass="29106">MANAPFLILEAGKPVPELRRHGDFPHWIRVAAGLHRDEAVVVDLQAGEPLPTTDAFAGVIVSGSGAMVSEREPWSEAAAKWLGSAARAGMPVFGICYGHQLLAHGLGGEVGDNPRGREMGTVEVELLPAASDDLLLQPLPARFSAQLTHQQTVLRLPEGAVVLARSAGGRVPGLPLGEERLGRAVPSRVQRDPHAWLHPRAQGAVAAGRLRYGRHARGGQCRPRGAAGDAALRAPRACRRRTRRWRNGRSRCGPIIGLSINARMSATQRGRP</sequence>
<dbReference type="InterPro" id="IPR029062">
    <property type="entry name" value="Class_I_gatase-like"/>
</dbReference>
<dbReference type="PANTHER" id="PTHR42695">
    <property type="entry name" value="GLUTAMINE AMIDOTRANSFERASE YLR126C-RELATED"/>
    <property type="match status" value="1"/>
</dbReference>
<dbReference type="CDD" id="cd01741">
    <property type="entry name" value="GATase1_1"/>
    <property type="match status" value="1"/>
</dbReference>
<dbReference type="SUPFAM" id="SSF52317">
    <property type="entry name" value="Class I glutamine amidotransferase-like"/>
    <property type="match status" value="1"/>
</dbReference>
<protein>
    <submittedName>
        <fullName evidence="2">GMP synthase (Glutamine-hydrolysing)</fullName>
    </submittedName>
</protein>
<accession>A0A1T4SCY9</accession>
<name>A0A1T4SCY9_9GAMM</name>